<dbReference type="InterPro" id="IPR014710">
    <property type="entry name" value="RmlC-like_jellyroll"/>
</dbReference>
<sequence length="769" mass="89015">MGIDLRVNTVNQIARGVTIYSEGEPVESVCLVLKGRVLVEKRGVRLVIGSGNFLGVSDLEEGVYGVSYTAFDNAVVFPFAAREGSDIENIIASNREYGSLMVASFSKYIKELKDVQKSLLIGANALYTFLKVQYDLYKKGCRENGYEIKLNQNLEVMDAFSASHMASARQLNYYVQCADTPIDVQKAFYRNSTICLYHIEEQTVLVREIIEESVETAEYFDSLRKELYGVDGDNLFRLVSGLLIQLKQCGKKVSMQLQDSLDEIIEQLNQTEDILLNKAGIPLDINRDDLEDTYFKVLAGAGAVEAEPMSMVDQVARLENSVDRILGYGELEEDKAERLKELVDKFYHMKDKTAADDNSRTLRREIVSIYYGLYEKVFFRAVKDSDCPIAVELFLKYGLFDERLLTKEELVELVNLEKDERGKPCHVYNMKEWLTLIYEGKRLPSKSEFDLDFEEHLRELKKNKEITGEEAKEQLKDPVRRVQYEIRNMFAYNNRIVSGQITSFVPFLYENSFIGGPAGCRLTAQVINEAVEKIRSIDYSLFCRESLYENQEAGIKKEYVVKEVFPDIIVMPIGGSNGVMWQEISGRRRDSKGRFLLPAFMNGRLEEVLVQMCGRFRWEMCRTIQGAMWNNIKYKSLTSEYMDYIQFYRKNRDLSEERKEKIKLQLQKARSSAKEVFVQDYETWVKNESQGSIRMNKVAREILAFYCPFSVNIRESVKNQPIFADAMQRYIREKAAKVKEIDLRYRMLEKEGVTIPEELIRTQEYYRDK</sequence>
<keyword evidence="3" id="KW-1185">Reference proteome</keyword>
<dbReference type="OrthoDB" id="334160at2"/>
<accession>A0A0V8QFJ5</accession>
<proteinExistence type="predicted"/>
<evidence type="ECO:0008006" key="4">
    <source>
        <dbReference type="Google" id="ProtNLM"/>
    </source>
</evidence>
<dbReference type="InterPro" id="IPR018490">
    <property type="entry name" value="cNMP-bd_dom_sf"/>
</dbReference>
<evidence type="ECO:0000313" key="2">
    <source>
        <dbReference type="EMBL" id="KSV59244.1"/>
    </source>
</evidence>
<organism evidence="2 3">
    <name type="scientific">Acetivibrio ethanolgignens</name>
    <dbReference type="NCBI Taxonomy" id="290052"/>
    <lineage>
        <taxon>Bacteria</taxon>
        <taxon>Bacillati</taxon>
        <taxon>Bacillota</taxon>
        <taxon>Clostridia</taxon>
        <taxon>Eubacteriales</taxon>
        <taxon>Oscillospiraceae</taxon>
        <taxon>Acetivibrio</taxon>
    </lineage>
</organism>
<dbReference type="RefSeq" id="WP_058352551.1">
    <property type="nucleotide sequence ID" value="NZ_CABMMD010000150.1"/>
</dbReference>
<dbReference type="STRING" id="290052.ASU35_10005"/>
<dbReference type="EMBL" id="LNAM01000150">
    <property type="protein sequence ID" value="KSV59244.1"/>
    <property type="molecule type" value="Genomic_DNA"/>
</dbReference>
<name>A0A0V8QFJ5_9FIRM</name>
<protein>
    <recommendedName>
        <fullName evidence="4">Cyclic nucleotide-binding domain-containing protein</fullName>
    </recommendedName>
</protein>
<feature type="coiled-coil region" evidence="1">
    <location>
        <begin position="645"/>
        <end position="672"/>
    </location>
</feature>
<reference evidence="2 3" key="1">
    <citation type="submission" date="2015-11" db="EMBL/GenBank/DDBJ databases">
        <title>Butyribacter intestini gen. nov., sp. nov., a butyric acid-producing bacterium of the family Lachnospiraceae isolated from the human faeces.</title>
        <authorList>
            <person name="Zou Y."/>
            <person name="Xue W."/>
            <person name="Luo G."/>
            <person name="Lv M."/>
        </authorList>
    </citation>
    <scope>NUCLEOTIDE SEQUENCE [LARGE SCALE GENOMIC DNA]</scope>
    <source>
        <strain evidence="2 3">ACET-33324</strain>
    </source>
</reference>
<evidence type="ECO:0000256" key="1">
    <source>
        <dbReference type="SAM" id="Coils"/>
    </source>
</evidence>
<comment type="caution">
    <text evidence="2">The sequence shown here is derived from an EMBL/GenBank/DDBJ whole genome shotgun (WGS) entry which is preliminary data.</text>
</comment>
<dbReference type="Proteomes" id="UP000054874">
    <property type="component" value="Unassembled WGS sequence"/>
</dbReference>
<gene>
    <name evidence="2" type="ORF">ASU35_10005</name>
</gene>
<dbReference type="SUPFAM" id="SSF51206">
    <property type="entry name" value="cAMP-binding domain-like"/>
    <property type="match status" value="1"/>
</dbReference>
<dbReference type="Gene3D" id="2.60.120.10">
    <property type="entry name" value="Jelly Rolls"/>
    <property type="match status" value="1"/>
</dbReference>
<evidence type="ECO:0000313" key="3">
    <source>
        <dbReference type="Proteomes" id="UP000054874"/>
    </source>
</evidence>
<dbReference type="AlphaFoldDB" id="A0A0V8QFJ5"/>
<keyword evidence="1" id="KW-0175">Coiled coil</keyword>